<name>A0A445IJK0_GLYSO</name>
<dbReference type="EMBL" id="QZWG01000010">
    <property type="protein sequence ID" value="RZB86227.1"/>
    <property type="molecule type" value="Genomic_DNA"/>
</dbReference>
<keyword evidence="4" id="KW-1185">Reference proteome</keyword>
<dbReference type="Pfam" id="PF10536">
    <property type="entry name" value="PMD"/>
    <property type="match status" value="1"/>
</dbReference>
<dbReference type="Gramene" id="XM_028326734.1">
    <property type="protein sequence ID" value="XP_028182535.1"/>
    <property type="gene ID" value="LOC114369501"/>
</dbReference>
<accession>A0A445IJK0</accession>
<dbReference type="InterPro" id="IPR019557">
    <property type="entry name" value="AminoTfrase-like_pln_mobile"/>
</dbReference>
<dbReference type="GO" id="GO:0010073">
    <property type="term" value="P:meristem maintenance"/>
    <property type="evidence" value="ECO:0007669"/>
    <property type="project" value="InterPro"/>
</dbReference>
<reference evidence="3 4" key="1">
    <citation type="submission" date="2018-09" db="EMBL/GenBank/DDBJ databases">
        <title>A high-quality reference genome of wild soybean provides a powerful tool to mine soybean genomes.</title>
        <authorList>
            <person name="Xie M."/>
            <person name="Chung C.Y.L."/>
            <person name="Li M.-W."/>
            <person name="Wong F.-L."/>
            <person name="Chan T.-F."/>
            <person name="Lam H.-M."/>
        </authorList>
    </citation>
    <scope>NUCLEOTIDE SEQUENCE [LARGE SCALE GENOMIC DNA]</scope>
    <source>
        <strain evidence="4">cv. W05</strain>
        <tissue evidence="3">Hypocotyl of etiolated seedlings</tissue>
    </source>
</reference>
<evidence type="ECO:0000313" key="4">
    <source>
        <dbReference type="Proteomes" id="UP000289340"/>
    </source>
</evidence>
<organism evidence="3 4">
    <name type="scientific">Glycine soja</name>
    <name type="common">Wild soybean</name>
    <dbReference type="NCBI Taxonomy" id="3848"/>
    <lineage>
        <taxon>Eukaryota</taxon>
        <taxon>Viridiplantae</taxon>
        <taxon>Streptophyta</taxon>
        <taxon>Embryophyta</taxon>
        <taxon>Tracheophyta</taxon>
        <taxon>Spermatophyta</taxon>
        <taxon>Magnoliopsida</taxon>
        <taxon>eudicotyledons</taxon>
        <taxon>Gunneridae</taxon>
        <taxon>Pentapetalae</taxon>
        <taxon>rosids</taxon>
        <taxon>fabids</taxon>
        <taxon>Fabales</taxon>
        <taxon>Fabaceae</taxon>
        <taxon>Papilionoideae</taxon>
        <taxon>50 kb inversion clade</taxon>
        <taxon>NPAAA clade</taxon>
        <taxon>indigoferoid/millettioid clade</taxon>
        <taxon>Phaseoleae</taxon>
        <taxon>Glycine</taxon>
        <taxon>Glycine subgen. Soja</taxon>
    </lineage>
</organism>
<dbReference type="InterPro" id="IPR044824">
    <property type="entry name" value="MAIN-like"/>
</dbReference>
<sequence length="631" mass="71658">MDNSKFSMMEVREDFMVSATGDSEPTSRSAYFLKPLANSLDGPVSEVISSSMAMPLPPVFDPKQWPMVVRYNGWHHPKPKWVEWVDTLQVRYQSLWKKVGIFDAIMSTKCSIAKNQNLCVGIAERWCPDTNTFLFPWGEATITLEDVMVLGGFPVVGDPVFTTLQSQEMRKVEEKLSLARMEPWREKKHKVTTSAWMDAFVNSGTRSEIEHEAFLSTWLTMVGFSHNGLVNECVFPIAILLARGYPIALGPAVLASIYHDLTLLKKTIVRLAEKSVLDDKLELVTTLQSPFYLIQIWVWERFKNLQPQPKLINHEDPVLFRWHKVKALEIDNVRLAVESAMDHFRWRPYVQYAGTGKFKVYYPENETLVILDTDLDKEPTGILASFVACLKVSLLVGIQSNIELYLPHRVAMQFGMDQDVPSCVPIFRGTKENAWKNYCRPISDTHLYFPARLFEGDVTTRYATWWKQLVPSCHRDFVKNIVRRKRSLMSHVSKANKNSGNDADVPPGFSPSKTLPSGNSGQDDLQANENIDADIPTRFKSLSNPISSASTADYEKAKRISSLTKPAAEDTPEPLMSGLDEQFEDANGRKESRPSESCSCASRVNLMDLEERINRLEEVTKKLKMKTFGHC</sequence>
<feature type="region of interest" description="Disordered" evidence="1">
    <location>
        <begin position="491"/>
        <end position="526"/>
    </location>
</feature>
<dbReference type="Proteomes" id="UP000289340">
    <property type="component" value="Chromosome 10"/>
</dbReference>
<gene>
    <name evidence="3" type="ORF">D0Y65_026335</name>
</gene>
<dbReference type="PANTHER" id="PTHR46033">
    <property type="entry name" value="PROTEIN MAIN-LIKE 2"/>
    <property type="match status" value="1"/>
</dbReference>
<comment type="caution">
    <text evidence="3">The sequence shown here is derived from an EMBL/GenBank/DDBJ whole genome shotgun (WGS) entry which is preliminary data.</text>
</comment>
<protein>
    <recommendedName>
        <fullName evidence="2">Aminotransferase-like plant mobile domain-containing protein</fullName>
    </recommendedName>
</protein>
<evidence type="ECO:0000313" key="3">
    <source>
        <dbReference type="EMBL" id="RZB86227.1"/>
    </source>
</evidence>
<dbReference type="AlphaFoldDB" id="A0A445IJK0"/>
<evidence type="ECO:0000259" key="2">
    <source>
        <dbReference type="Pfam" id="PF10536"/>
    </source>
</evidence>
<proteinExistence type="predicted"/>
<feature type="compositionally biased region" description="Polar residues" evidence="1">
    <location>
        <begin position="511"/>
        <end position="526"/>
    </location>
</feature>
<feature type="domain" description="Aminotransferase-like plant mobile" evidence="2">
    <location>
        <begin position="100"/>
        <end position="467"/>
    </location>
</feature>
<evidence type="ECO:0000256" key="1">
    <source>
        <dbReference type="SAM" id="MobiDB-lite"/>
    </source>
</evidence>
<dbReference type="PANTHER" id="PTHR46033:SF67">
    <property type="entry name" value="AMINOTRANSFERASE-LIKE, PLANT MOBILE DOMAIN FAMILY PROTEIN"/>
    <property type="match status" value="1"/>
</dbReference>